<keyword evidence="5" id="KW-1185">Reference proteome</keyword>
<dbReference type="PANTHER" id="PTHR24044">
    <property type="entry name" value="NOTCH LIGAND FAMILY MEMBER"/>
    <property type="match status" value="1"/>
</dbReference>
<dbReference type="PROSITE" id="PS50026">
    <property type="entry name" value="EGF_3"/>
    <property type="match status" value="1"/>
</dbReference>
<proteinExistence type="predicted"/>
<dbReference type="AlphaFoldDB" id="A0A226D933"/>
<dbReference type="OMA" id="PCANNTK"/>
<name>A0A226D933_FOLCA</name>
<dbReference type="PROSITE" id="PS00022">
    <property type="entry name" value="EGF_1"/>
    <property type="match status" value="2"/>
</dbReference>
<dbReference type="Pfam" id="PF07974">
    <property type="entry name" value="EGF_2"/>
    <property type="match status" value="1"/>
</dbReference>
<organism evidence="4 5">
    <name type="scientific">Folsomia candida</name>
    <name type="common">Springtail</name>
    <dbReference type="NCBI Taxonomy" id="158441"/>
    <lineage>
        <taxon>Eukaryota</taxon>
        <taxon>Metazoa</taxon>
        <taxon>Ecdysozoa</taxon>
        <taxon>Arthropoda</taxon>
        <taxon>Hexapoda</taxon>
        <taxon>Collembola</taxon>
        <taxon>Entomobryomorpha</taxon>
        <taxon>Isotomoidea</taxon>
        <taxon>Isotomidae</taxon>
        <taxon>Proisotominae</taxon>
        <taxon>Folsomia</taxon>
    </lineage>
</organism>
<dbReference type="InterPro" id="IPR013111">
    <property type="entry name" value="EGF_extracell"/>
</dbReference>
<evidence type="ECO:0000256" key="2">
    <source>
        <dbReference type="PROSITE-ProRule" id="PRU00076"/>
    </source>
</evidence>
<evidence type="ECO:0000256" key="1">
    <source>
        <dbReference type="ARBA" id="ARBA00023157"/>
    </source>
</evidence>
<dbReference type="PANTHER" id="PTHR24044:SF420">
    <property type="entry name" value="DELTA AND NOTCH-LIKE EPIDERMAL GROWTH FACTOR-RELATED RECEPTOR ISOFORM X1"/>
    <property type="match status" value="1"/>
</dbReference>
<dbReference type="SUPFAM" id="SSF57196">
    <property type="entry name" value="EGF/Laminin"/>
    <property type="match status" value="1"/>
</dbReference>
<accession>A0A226D933</accession>
<dbReference type="Proteomes" id="UP000198287">
    <property type="component" value="Unassembled WGS sequence"/>
</dbReference>
<evidence type="ECO:0000259" key="3">
    <source>
        <dbReference type="PROSITE" id="PS50026"/>
    </source>
</evidence>
<dbReference type="OrthoDB" id="10266706at2759"/>
<dbReference type="InterPro" id="IPR000742">
    <property type="entry name" value="EGF"/>
</dbReference>
<dbReference type="Gene3D" id="2.10.25.10">
    <property type="entry name" value="Laminin"/>
    <property type="match status" value="2"/>
</dbReference>
<dbReference type="PROSITE" id="PS01186">
    <property type="entry name" value="EGF_2"/>
    <property type="match status" value="2"/>
</dbReference>
<dbReference type="GO" id="GO:0005112">
    <property type="term" value="F:Notch binding"/>
    <property type="evidence" value="ECO:0007669"/>
    <property type="project" value="TreeGrafter"/>
</dbReference>
<evidence type="ECO:0000313" key="5">
    <source>
        <dbReference type="Proteomes" id="UP000198287"/>
    </source>
</evidence>
<feature type="domain" description="EGF-like" evidence="3">
    <location>
        <begin position="24"/>
        <end position="56"/>
    </location>
</feature>
<sequence length="105" mass="11672">MVENVSGKISVTVLVGGYYGLRCEFSKCMIPCLNGGRCRGVNSCRCPFGFSGDHCEIELTTSNRSISQRHTCSVPCRHGICVSPNKCECQRGWRGKKCSRRIYTD</sequence>
<feature type="disulfide bond" evidence="2">
    <location>
        <begin position="28"/>
        <end position="38"/>
    </location>
</feature>
<keyword evidence="1 2" id="KW-1015">Disulfide bond</keyword>
<evidence type="ECO:0000313" key="4">
    <source>
        <dbReference type="EMBL" id="OXA41719.1"/>
    </source>
</evidence>
<dbReference type="EMBL" id="LNIX01000028">
    <property type="protein sequence ID" value="OXA41719.1"/>
    <property type="molecule type" value="Genomic_DNA"/>
</dbReference>
<reference evidence="4 5" key="1">
    <citation type="submission" date="2015-12" db="EMBL/GenBank/DDBJ databases">
        <title>The genome of Folsomia candida.</title>
        <authorList>
            <person name="Faddeeva A."/>
            <person name="Derks M.F."/>
            <person name="Anvar Y."/>
            <person name="Smit S."/>
            <person name="Van Straalen N."/>
            <person name="Roelofs D."/>
        </authorList>
    </citation>
    <scope>NUCLEOTIDE SEQUENCE [LARGE SCALE GENOMIC DNA]</scope>
    <source>
        <strain evidence="4 5">VU population</strain>
        <tissue evidence="4">Whole body</tissue>
    </source>
</reference>
<feature type="disulfide bond" evidence="2">
    <location>
        <begin position="46"/>
        <end position="55"/>
    </location>
</feature>
<dbReference type="InterPro" id="IPR050906">
    <property type="entry name" value="Notch_signaling"/>
</dbReference>
<keyword evidence="2" id="KW-0245">EGF-like domain</keyword>
<gene>
    <name evidence="4" type="ORF">Fcan01_23532</name>
</gene>
<comment type="caution">
    <text evidence="2">Lacks conserved residue(s) required for the propagation of feature annotation.</text>
</comment>
<comment type="caution">
    <text evidence="4">The sequence shown here is derived from an EMBL/GenBank/DDBJ whole genome shotgun (WGS) entry which is preliminary data.</text>
</comment>
<dbReference type="SMART" id="SM00181">
    <property type="entry name" value="EGF"/>
    <property type="match status" value="2"/>
</dbReference>
<protein>
    <submittedName>
        <fullName evidence="4">Protein shifted</fullName>
    </submittedName>
</protein>